<keyword evidence="3" id="KW-1185">Reference proteome</keyword>
<dbReference type="Pfam" id="PF07859">
    <property type="entry name" value="Abhydrolase_3"/>
    <property type="match status" value="1"/>
</dbReference>
<feature type="domain" description="Alpha/beta hydrolase fold-3" evidence="1">
    <location>
        <begin position="53"/>
        <end position="225"/>
    </location>
</feature>
<accession>A0ABW0ZSR3</accession>
<dbReference type="Proteomes" id="UP001596074">
    <property type="component" value="Unassembled WGS sequence"/>
</dbReference>
<gene>
    <name evidence="2" type="ORF">ACFPZN_11970</name>
</gene>
<dbReference type="EMBL" id="JBHSON010000013">
    <property type="protein sequence ID" value="MFC5746329.1"/>
    <property type="molecule type" value="Genomic_DNA"/>
</dbReference>
<reference evidence="3" key="1">
    <citation type="journal article" date="2019" name="Int. J. Syst. Evol. Microbiol.">
        <title>The Global Catalogue of Microorganisms (GCM) 10K type strain sequencing project: providing services to taxonomists for standard genome sequencing and annotation.</title>
        <authorList>
            <consortium name="The Broad Institute Genomics Platform"/>
            <consortium name="The Broad Institute Genome Sequencing Center for Infectious Disease"/>
            <person name="Wu L."/>
            <person name="Ma J."/>
        </authorList>
    </citation>
    <scope>NUCLEOTIDE SEQUENCE [LARGE SCALE GENOMIC DNA]</scope>
    <source>
        <strain evidence="3">KCTC 42087</strain>
    </source>
</reference>
<dbReference type="InterPro" id="IPR013094">
    <property type="entry name" value="AB_hydrolase_3"/>
</dbReference>
<evidence type="ECO:0000313" key="2">
    <source>
        <dbReference type="EMBL" id="MFC5746329.1"/>
    </source>
</evidence>
<dbReference type="RefSeq" id="WP_378281952.1">
    <property type="nucleotide sequence ID" value="NZ_JBHSON010000013.1"/>
</dbReference>
<keyword evidence="2" id="KW-0378">Hydrolase</keyword>
<evidence type="ECO:0000259" key="1">
    <source>
        <dbReference type="Pfam" id="PF07859"/>
    </source>
</evidence>
<dbReference type="SUPFAM" id="SSF53474">
    <property type="entry name" value="alpha/beta-Hydrolases"/>
    <property type="match status" value="1"/>
</dbReference>
<dbReference type="GO" id="GO:0016787">
    <property type="term" value="F:hydrolase activity"/>
    <property type="evidence" value="ECO:0007669"/>
    <property type="project" value="UniProtKB-KW"/>
</dbReference>
<dbReference type="InterPro" id="IPR029058">
    <property type="entry name" value="AB_hydrolase_fold"/>
</dbReference>
<dbReference type="Gene3D" id="3.40.50.1820">
    <property type="entry name" value="alpha/beta hydrolase"/>
    <property type="match status" value="1"/>
</dbReference>
<protein>
    <submittedName>
        <fullName evidence="2">Alpha/beta hydrolase</fullName>
    </submittedName>
</protein>
<organism evidence="2 3">
    <name type="scientific">Actinomadura rugatobispora</name>
    <dbReference type="NCBI Taxonomy" id="1994"/>
    <lineage>
        <taxon>Bacteria</taxon>
        <taxon>Bacillati</taxon>
        <taxon>Actinomycetota</taxon>
        <taxon>Actinomycetes</taxon>
        <taxon>Streptosporangiales</taxon>
        <taxon>Thermomonosporaceae</taxon>
        <taxon>Actinomadura</taxon>
    </lineage>
</organism>
<evidence type="ECO:0000313" key="3">
    <source>
        <dbReference type="Proteomes" id="UP001596074"/>
    </source>
</evidence>
<name>A0ABW0ZSR3_9ACTN</name>
<sequence>MDVQVLEELLPRGDGSYQRLLIHLPERPRDDVPGVLWLPGVRSAARLPERDGAIVRQLIGAGDCVVVVPDCRAGGSGTCATALRDGHRALLWLRDNARWFGARTDQIAVGGTGRAGALTAALTVHARERGEVGVAFQMPLRPEPAPAVRTSRADDGRRAPRLRLVPPPAEDAALLPPAAGSGGFRGLPPTLTYSGRLDPGLDETRRYAGELRSAGVPVRFEVLPDGGRDADPDLEGRAAGLRLEWFRHAVRAYFG</sequence>
<comment type="caution">
    <text evidence="2">The sequence shown here is derived from an EMBL/GenBank/DDBJ whole genome shotgun (WGS) entry which is preliminary data.</text>
</comment>
<proteinExistence type="predicted"/>